<dbReference type="InterPro" id="IPR002509">
    <property type="entry name" value="NODB_dom"/>
</dbReference>
<dbReference type="SUPFAM" id="SSF88713">
    <property type="entry name" value="Glycoside hydrolase/deacetylase"/>
    <property type="match status" value="1"/>
</dbReference>
<organism evidence="2 3">
    <name type="scientific">Pseudalkalibacillus berkeleyi</name>
    <dbReference type="NCBI Taxonomy" id="1069813"/>
    <lineage>
        <taxon>Bacteria</taxon>
        <taxon>Bacillati</taxon>
        <taxon>Bacillota</taxon>
        <taxon>Bacilli</taxon>
        <taxon>Bacillales</taxon>
        <taxon>Fictibacillaceae</taxon>
        <taxon>Pseudalkalibacillus</taxon>
    </lineage>
</organism>
<dbReference type="InterPro" id="IPR050248">
    <property type="entry name" value="Polysacc_deacetylase_ArnD"/>
</dbReference>
<proteinExistence type="predicted"/>
<comment type="caution">
    <text evidence="2">The sequence shown here is derived from an EMBL/GenBank/DDBJ whole genome shotgun (WGS) entry which is preliminary data.</text>
</comment>
<dbReference type="PROSITE" id="PS51677">
    <property type="entry name" value="NODB"/>
    <property type="match status" value="1"/>
</dbReference>
<feature type="domain" description="NodB homology" evidence="1">
    <location>
        <begin position="57"/>
        <end position="237"/>
    </location>
</feature>
<evidence type="ECO:0000313" key="2">
    <source>
        <dbReference type="EMBL" id="MCF6139433.1"/>
    </source>
</evidence>
<dbReference type="NCBIfam" id="TIGR02764">
    <property type="entry name" value="spore_ybaN_pdaB"/>
    <property type="match status" value="1"/>
</dbReference>
<dbReference type="PANTHER" id="PTHR10587">
    <property type="entry name" value="GLYCOSYL TRANSFERASE-RELATED"/>
    <property type="match status" value="1"/>
</dbReference>
<protein>
    <submittedName>
        <fullName evidence="2">Polysaccharide deacetylase family sporulation protein PdaB</fullName>
    </submittedName>
</protein>
<dbReference type="EMBL" id="JAKIJS010000004">
    <property type="protein sequence ID" value="MCF6139433.1"/>
    <property type="molecule type" value="Genomic_DNA"/>
</dbReference>
<reference evidence="2 3" key="1">
    <citation type="submission" date="2022-01" db="EMBL/GenBank/DDBJ databases">
        <title>Alkalihalobacillus sp. EGI L200015, a novel bacterium isolated from a salt lake sediment.</title>
        <authorList>
            <person name="Gao L."/>
            <person name="Fang B.-Z."/>
            <person name="Li W.-J."/>
        </authorList>
    </citation>
    <scope>NUCLEOTIDE SEQUENCE [LARGE SCALE GENOMIC DNA]</scope>
    <source>
        <strain evidence="2 3">KCTC 12718</strain>
    </source>
</reference>
<dbReference type="InterPro" id="IPR014132">
    <property type="entry name" value="PdaB-like"/>
</dbReference>
<name>A0ABS9H6L4_9BACL</name>
<dbReference type="Pfam" id="PF01522">
    <property type="entry name" value="Polysacc_deac_1"/>
    <property type="match status" value="1"/>
</dbReference>
<dbReference type="PANTHER" id="PTHR10587:SF128">
    <property type="entry name" value="POLYSACCHARIDE DEACETYLASE PDAB-RELATED"/>
    <property type="match status" value="1"/>
</dbReference>
<sequence>MNFFWIINGKRMKQYLIILIASFFAALIAFVESKNLEVFKTKDGEPRAIYQGEEKGKKIALTFDVSWGEKRIHEILDLLERENINDTTFFISGEWAERHPDIVEKIVKNGHEIGSLGYRYKSYTELEDAQIRKDITRAQQVIEALTGKPTRLLRPPNGAFNKTVLEIAEKLNHTIVQWSIDPNDWKNPGADQITETVISEANGGDIVLLHASDSVKQTKDALKDILDQLRSDHYTFSTVGELIANTDTKRKEIK</sequence>
<dbReference type="RefSeq" id="WP_236338350.1">
    <property type="nucleotide sequence ID" value="NZ_JAKIJS010000004.1"/>
</dbReference>
<evidence type="ECO:0000313" key="3">
    <source>
        <dbReference type="Proteomes" id="UP001649381"/>
    </source>
</evidence>
<dbReference type="Gene3D" id="3.20.20.370">
    <property type="entry name" value="Glycoside hydrolase/deacetylase"/>
    <property type="match status" value="1"/>
</dbReference>
<evidence type="ECO:0000259" key="1">
    <source>
        <dbReference type="PROSITE" id="PS51677"/>
    </source>
</evidence>
<accession>A0ABS9H6L4</accession>
<dbReference type="InterPro" id="IPR011330">
    <property type="entry name" value="Glyco_hydro/deAcase_b/a-brl"/>
</dbReference>
<gene>
    <name evidence="2" type="primary">pdaB</name>
    <name evidence="2" type="ORF">L2716_17080</name>
</gene>
<dbReference type="Proteomes" id="UP001649381">
    <property type="component" value="Unassembled WGS sequence"/>
</dbReference>
<keyword evidence="3" id="KW-1185">Reference proteome</keyword>